<dbReference type="InterPro" id="IPR057023">
    <property type="entry name" value="PTP-SAK"/>
</dbReference>
<dbReference type="GO" id="GO:0140096">
    <property type="term" value="F:catalytic activity, acting on a protein"/>
    <property type="evidence" value="ECO:0007669"/>
    <property type="project" value="UniProtKB-ARBA"/>
</dbReference>
<dbReference type="InterPro" id="IPR029021">
    <property type="entry name" value="Prot-tyrosine_phosphatase-like"/>
</dbReference>
<dbReference type="Gene3D" id="3.90.190.10">
    <property type="entry name" value="Protein tyrosine phosphatase superfamily"/>
    <property type="match status" value="1"/>
</dbReference>
<dbReference type="AlphaFoldDB" id="A0A8H5F7M1"/>
<gene>
    <name evidence="3" type="ORF">D9611_000172</name>
</gene>
<organism evidence="3 4">
    <name type="scientific">Ephemerocybe angulata</name>
    <dbReference type="NCBI Taxonomy" id="980116"/>
    <lineage>
        <taxon>Eukaryota</taxon>
        <taxon>Fungi</taxon>
        <taxon>Dikarya</taxon>
        <taxon>Basidiomycota</taxon>
        <taxon>Agaricomycotina</taxon>
        <taxon>Agaricomycetes</taxon>
        <taxon>Agaricomycetidae</taxon>
        <taxon>Agaricales</taxon>
        <taxon>Agaricineae</taxon>
        <taxon>Psathyrellaceae</taxon>
        <taxon>Ephemerocybe</taxon>
    </lineage>
</organism>
<dbReference type="EMBL" id="JAACJK010000163">
    <property type="protein sequence ID" value="KAF5326188.1"/>
    <property type="molecule type" value="Genomic_DNA"/>
</dbReference>
<dbReference type="SMART" id="SM00404">
    <property type="entry name" value="PTPc_motif"/>
    <property type="match status" value="1"/>
</dbReference>
<comment type="caution">
    <text evidence="3">The sequence shown here is derived from an EMBL/GenBank/DDBJ whole genome shotgun (WGS) entry which is preliminary data.</text>
</comment>
<dbReference type="InterPro" id="IPR050561">
    <property type="entry name" value="PTP"/>
</dbReference>
<evidence type="ECO:0000259" key="2">
    <source>
        <dbReference type="PROSITE" id="PS50056"/>
    </source>
</evidence>
<reference evidence="3 4" key="1">
    <citation type="journal article" date="2020" name="ISME J.">
        <title>Uncovering the hidden diversity of litter-decomposition mechanisms in mushroom-forming fungi.</title>
        <authorList>
            <person name="Floudas D."/>
            <person name="Bentzer J."/>
            <person name="Ahren D."/>
            <person name="Johansson T."/>
            <person name="Persson P."/>
            <person name="Tunlid A."/>
        </authorList>
    </citation>
    <scope>NUCLEOTIDE SEQUENCE [LARGE SCALE GENOMIC DNA]</scope>
    <source>
        <strain evidence="3 4">CBS 175.51</strain>
    </source>
</reference>
<proteinExistence type="predicted"/>
<protein>
    <recommendedName>
        <fullName evidence="2">Tyrosine specific protein phosphatases domain-containing protein</fullName>
    </recommendedName>
</protein>
<dbReference type="InterPro" id="IPR003595">
    <property type="entry name" value="Tyr_Pase_cat"/>
</dbReference>
<dbReference type="SUPFAM" id="SSF52799">
    <property type="entry name" value="(Phosphotyrosine protein) phosphatases II"/>
    <property type="match status" value="1"/>
</dbReference>
<evidence type="ECO:0000313" key="3">
    <source>
        <dbReference type="EMBL" id="KAF5326188.1"/>
    </source>
</evidence>
<dbReference type="PROSITE" id="PS50056">
    <property type="entry name" value="TYR_PHOSPHATASE_2"/>
    <property type="match status" value="1"/>
</dbReference>
<keyword evidence="4" id="KW-1185">Reference proteome</keyword>
<dbReference type="GO" id="GO:0016791">
    <property type="term" value="F:phosphatase activity"/>
    <property type="evidence" value="ECO:0007669"/>
    <property type="project" value="UniProtKB-ARBA"/>
</dbReference>
<dbReference type="PANTHER" id="PTHR23339">
    <property type="entry name" value="TYROSINE SPECIFIC PROTEIN PHOSPHATASE AND DUAL SPECIFICITY PROTEIN PHOSPHATASE"/>
    <property type="match status" value="1"/>
</dbReference>
<evidence type="ECO:0000256" key="1">
    <source>
        <dbReference type="ARBA" id="ARBA00022801"/>
    </source>
</evidence>
<feature type="domain" description="Tyrosine specific protein phosphatases" evidence="2">
    <location>
        <begin position="336"/>
        <end position="427"/>
    </location>
</feature>
<accession>A0A8H5F7M1</accession>
<dbReference type="InterPro" id="IPR000387">
    <property type="entry name" value="Tyr_Pase_dom"/>
</dbReference>
<name>A0A8H5F7M1_9AGAR</name>
<dbReference type="OrthoDB" id="266663at2759"/>
<sequence length="444" mass="48165">MHTSHCPLPALASQHHQSAYNRLRYGVRGCPIRYSPLSIHFPAQFQHLQLRQREIADMQTAWVSSAQTAHSVAEHLADQLRAAMDEPLTAQSPLVRMKTSMSHPINISCLLPIELVSMVLDQAMLAGPPSPVLLQVPDACIAKPGYLPPPNDSEVPPLPSLPITLSHNPPELSTALEAAISATLPSVGSTEEPTAIPRCPSISLSLSIEIPNDGQSPLTMQSSIQLLPLPGQNTKVTPGSFSLGNLYMSSCPGKKVRLNGPINGRSSVCRDLGMDMARMKALGVGCVVCCLDDEELELLGAPWPAYQQSAQTLGIDILRIPIPEGLPPITPAYIDSHLEKLLKDFTLKGKPVLVHCRGGVGRAGVVACCWLIRLGLCGWIPEDTPEDVFGASQEECHSPEVVKLVETAISFVRERRNAKAVETYEQVQFLVEYVEYLQGKSLNL</sequence>
<dbReference type="Proteomes" id="UP000541558">
    <property type="component" value="Unassembled WGS sequence"/>
</dbReference>
<dbReference type="Pfam" id="PF22784">
    <property type="entry name" value="PTP-SAK"/>
    <property type="match status" value="1"/>
</dbReference>
<evidence type="ECO:0000313" key="4">
    <source>
        <dbReference type="Proteomes" id="UP000541558"/>
    </source>
</evidence>
<keyword evidence="1" id="KW-0378">Hydrolase</keyword>